<name>A0A517P0Y9_9BACT</name>
<dbReference type="PROSITE" id="PS00149">
    <property type="entry name" value="SULFATASE_2"/>
    <property type="match status" value="1"/>
</dbReference>
<evidence type="ECO:0000313" key="7">
    <source>
        <dbReference type="Proteomes" id="UP000319817"/>
    </source>
</evidence>
<dbReference type="InterPro" id="IPR017850">
    <property type="entry name" value="Alkaline_phosphatase_core_sf"/>
</dbReference>
<evidence type="ECO:0000256" key="1">
    <source>
        <dbReference type="ARBA" id="ARBA00008779"/>
    </source>
</evidence>
<accession>A0A517P0Y9</accession>
<comment type="similarity">
    <text evidence="1">Belongs to the sulfatase family.</text>
</comment>
<dbReference type="Pfam" id="PF00884">
    <property type="entry name" value="Sulfatase"/>
    <property type="match status" value="1"/>
</dbReference>
<dbReference type="Gene3D" id="3.40.720.10">
    <property type="entry name" value="Alkaline Phosphatase, subunit A"/>
    <property type="match status" value="1"/>
</dbReference>
<dbReference type="Proteomes" id="UP000319817">
    <property type="component" value="Chromosome"/>
</dbReference>
<keyword evidence="2" id="KW-0479">Metal-binding</keyword>
<protein>
    <submittedName>
        <fullName evidence="6">Arylsulfatase</fullName>
        <ecNumber evidence="6">3.1.6.1</ecNumber>
    </submittedName>
</protein>
<dbReference type="PANTHER" id="PTHR42693:SF53">
    <property type="entry name" value="ENDO-4-O-SULFATASE"/>
    <property type="match status" value="1"/>
</dbReference>
<evidence type="ECO:0000259" key="5">
    <source>
        <dbReference type="Pfam" id="PF00884"/>
    </source>
</evidence>
<dbReference type="InterPro" id="IPR050738">
    <property type="entry name" value="Sulfatase"/>
</dbReference>
<dbReference type="GO" id="GO:0004065">
    <property type="term" value="F:arylsulfatase activity"/>
    <property type="evidence" value="ECO:0007669"/>
    <property type="project" value="UniProtKB-EC"/>
</dbReference>
<proteinExistence type="inferred from homology"/>
<evidence type="ECO:0000256" key="4">
    <source>
        <dbReference type="ARBA" id="ARBA00022837"/>
    </source>
</evidence>
<dbReference type="InterPro" id="IPR000917">
    <property type="entry name" value="Sulfatase_N"/>
</dbReference>
<feature type="domain" description="Sulfatase N-terminal" evidence="5">
    <location>
        <begin position="51"/>
        <end position="365"/>
    </location>
</feature>
<dbReference type="EC" id="3.1.6.1" evidence="6"/>
<dbReference type="PANTHER" id="PTHR42693">
    <property type="entry name" value="ARYLSULFATASE FAMILY MEMBER"/>
    <property type="match status" value="1"/>
</dbReference>
<sequence>MRLITVVAFRLVTKIDGVLMSKANAVCWGRSVLLAITCWMLSAGESESAGPNVVVIYSDDQGSLDLNCYGSSDLETPHLDQLASQGVRFSQMYSPSAICSASRAGLMTGRFPARAGVPGNVSSHRGHAGMPASEITIAELLQDAGYATAHIGKWHLGYTNETMPNAQGFDYSFGHMGGCIDNYSHFFYWNGPNRHDLWRNGNEVFRDGEFFLDLMVDEGQAFIESNQQKPFFLYWAINAPHYPMQGTSQWRKRYQDLPSPRRQYAEFVSTVDEKVGELIAKLDQLGLRENTLIVFQSDHGHSTEERAFWGGGNAGPYRGAKASLFEGGIRVPSIASMPGAIPSGEVRQQVATGCDWFATIADLCDIEMPNRAYDGKSLKSVLNDEKAASPHDHFFWLLGSGKNPQWAVRQGDWKLLGNVKDTTSRQRPSNVDKLFLANLKDDIGEQNNVAGHHPEIVARLKAKMESHVQSIKADVSEHK</sequence>
<dbReference type="Gene3D" id="3.30.1120.10">
    <property type="match status" value="1"/>
</dbReference>
<evidence type="ECO:0000256" key="2">
    <source>
        <dbReference type="ARBA" id="ARBA00022723"/>
    </source>
</evidence>
<dbReference type="InterPro" id="IPR024607">
    <property type="entry name" value="Sulfatase_CS"/>
</dbReference>
<dbReference type="AlphaFoldDB" id="A0A517P0Y9"/>
<keyword evidence="3 6" id="KW-0378">Hydrolase</keyword>
<evidence type="ECO:0000256" key="3">
    <source>
        <dbReference type="ARBA" id="ARBA00022801"/>
    </source>
</evidence>
<dbReference type="SUPFAM" id="SSF53649">
    <property type="entry name" value="Alkaline phosphatase-like"/>
    <property type="match status" value="1"/>
</dbReference>
<keyword evidence="7" id="KW-1185">Reference proteome</keyword>
<gene>
    <name evidence="6" type="primary">atsA_74</name>
    <name evidence="6" type="ORF">K239x_50640</name>
</gene>
<organism evidence="6 7">
    <name type="scientific">Stieleria marina</name>
    <dbReference type="NCBI Taxonomy" id="1930275"/>
    <lineage>
        <taxon>Bacteria</taxon>
        <taxon>Pseudomonadati</taxon>
        <taxon>Planctomycetota</taxon>
        <taxon>Planctomycetia</taxon>
        <taxon>Pirellulales</taxon>
        <taxon>Pirellulaceae</taxon>
        <taxon>Stieleria</taxon>
    </lineage>
</organism>
<dbReference type="GO" id="GO:0046872">
    <property type="term" value="F:metal ion binding"/>
    <property type="evidence" value="ECO:0007669"/>
    <property type="project" value="UniProtKB-KW"/>
</dbReference>
<keyword evidence="4" id="KW-0106">Calcium</keyword>
<dbReference type="RefSeq" id="WP_419189333.1">
    <property type="nucleotide sequence ID" value="NZ_CP036526.1"/>
</dbReference>
<evidence type="ECO:0000313" key="6">
    <source>
        <dbReference type="EMBL" id="QDT13049.1"/>
    </source>
</evidence>
<reference evidence="6 7" key="1">
    <citation type="submission" date="2019-02" db="EMBL/GenBank/DDBJ databases">
        <title>Deep-cultivation of Planctomycetes and their phenomic and genomic characterization uncovers novel biology.</title>
        <authorList>
            <person name="Wiegand S."/>
            <person name="Jogler M."/>
            <person name="Boedeker C."/>
            <person name="Pinto D."/>
            <person name="Vollmers J."/>
            <person name="Rivas-Marin E."/>
            <person name="Kohn T."/>
            <person name="Peeters S.H."/>
            <person name="Heuer A."/>
            <person name="Rast P."/>
            <person name="Oberbeckmann S."/>
            <person name="Bunk B."/>
            <person name="Jeske O."/>
            <person name="Meyerdierks A."/>
            <person name="Storesund J.E."/>
            <person name="Kallscheuer N."/>
            <person name="Luecker S."/>
            <person name="Lage O.M."/>
            <person name="Pohl T."/>
            <person name="Merkel B.J."/>
            <person name="Hornburger P."/>
            <person name="Mueller R.-W."/>
            <person name="Bruemmer F."/>
            <person name="Labrenz M."/>
            <person name="Spormann A.M."/>
            <person name="Op den Camp H."/>
            <person name="Overmann J."/>
            <person name="Amann R."/>
            <person name="Jetten M.S.M."/>
            <person name="Mascher T."/>
            <person name="Medema M.H."/>
            <person name="Devos D.P."/>
            <person name="Kaster A.-K."/>
            <person name="Ovreas L."/>
            <person name="Rohde M."/>
            <person name="Galperin M.Y."/>
            <person name="Jogler C."/>
        </authorList>
    </citation>
    <scope>NUCLEOTIDE SEQUENCE [LARGE SCALE GENOMIC DNA]</scope>
    <source>
        <strain evidence="6 7">K23_9</strain>
    </source>
</reference>
<dbReference type="EMBL" id="CP036526">
    <property type="protein sequence ID" value="QDT13049.1"/>
    <property type="molecule type" value="Genomic_DNA"/>
</dbReference>